<accession>A0A812SDR6</accession>
<dbReference type="OrthoDB" id="5325112at2759"/>
<evidence type="ECO:0000313" key="3">
    <source>
        <dbReference type="Proteomes" id="UP000601435"/>
    </source>
</evidence>
<comment type="caution">
    <text evidence="2">The sequence shown here is derived from an EMBL/GenBank/DDBJ whole genome shotgun (WGS) entry which is preliminary data.</text>
</comment>
<protein>
    <submittedName>
        <fullName evidence="2">Uncharacterized protein</fullName>
    </submittedName>
</protein>
<dbReference type="GO" id="GO:0006914">
    <property type="term" value="P:autophagy"/>
    <property type="evidence" value="ECO:0007669"/>
    <property type="project" value="TreeGrafter"/>
</dbReference>
<dbReference type="AlphaFoldDB" id="A0A812SDR6"/>
<name>A0A812SDR6_9DINO</name>
<feature type="region of interest" description="Disordered" evidence="1">
    <location>
        <begin position="146"/>
        <end position="166"/>
    </location>
</feature>
<gene>
    <name evidence="2" type="ORF">SNEC2469_LOCUS13270</name>
</gene>
<feature type="compositionally biased region" description="Basic and acidic residues" evidence="1">
    <location>
        <begin position="155"/>
        <end position="166"/>
    </location>
</feature>
<dbReference type="GO" id="GO:0034058">
    <property type="term" value="P:endosomal vesicle fusion"/>
    <property type="evidence" value="ECO:0007669"/>
    <property type="project" value="TreeGrafter"/>
</dbReference>
<dbReference type="EMBL" id="CAJNJA010021171">
    <property type="protein sequence ID" value="CAE7470996.1"/>
    <property type="molecule type" value="Genomic_DNA"/>
</dbReference>
<proteinExistence type="predicted"/>
<evidence type="ECO:0000313" key="2">
    <source>
        <dbReference type="EMBL" id="CAE7470996.1"/>
    </source>
</evidence>
<dbReference type="GO" id="GO:0016020">
    <property type="term" value="C:membrane"/>
    <property type="evidence" value="ECO:0007669"/>
    <property type="project" value="TreeGrafter"/>
</dbReference>
<dbReference type="GO" id="GO:0005737">
    <property type="term" value="C:cytoplasm"/>
    <property type="evidence" value="ECO:0007669"/>
    <property type="project" value="TreeGrafter"/>
</dbReference>
<dbReference type="Proteomes" id="UP000601435">
    <property type="component" value="Unassembled WGS sequence"/>
</dbReference>
<dbReference type="InterPro" id="IPR032914">
    <property type="entry name" value="Vam6/VPS39/TRAP1"/>
</dbReference>
<sequence length="166" mass="17917">MKKGMDPFRAVTLLNVQEKIESISSGGDSVYLGTAIGNILQFSFPAKSSEDPPEAALRGAASLGSKRPVEQVCATSRFVFAISDGVLYVLRADVLSATPVELCRDVKNMCLHTGSGDEATSPAEVCVAMRKKLVLFSHNGSSFEQRQEFPTNEAGKGKHEQCNSYR</sequence>
<keyword evidence="3" id="KW-1185">Reference proteome</keyword>
<dbReference type="PANTHER" id="PTHR12894:SF27">
    <property type="entry name" value="TRANSFORMING GROWTH FACTOR-BETA RECEPTOR-ASSOCIATED PROTEIN 1"/>
    <property type="match status" value="1"/>
</dbReference>
<evidence type="ECO:0000256" key="1">
    <source>
        <dbReference type="SAM" id="MobiDB-lite"/>
    </source>
</evidence>
<organism evidence="2 3">
    <name type="scientific">Symbiodinium necroappetens</name>
    <dbReference type="NCBI Taxonomy" id="1628268"/>
    <lineage>
        <taxon>Eukaryota</taxon>
        <taxon>Sar</taxon>
        <taxon>Alveolata</taxon>
        <taxon>Dinophyceae</taxon>
        <taxon>Suessiales</taxon>
        <taxon>Symbiodiniaceae</taxon>
        <taxon>Symbiodinium</taxon>
    </lineage>
</organism>
<reference evidence="2" key="1">
    <citation type="submission" date="2021-02" db="EMBL/GenBank/DDBJ databases">
        <authorList>
            <person name="Dougan E. K."/>
            <person name="Rhodes N."/>
            <person name="Thang M."/>
            <person name="Chan C."/>
        </authorList>
    </citation>
    <scope>NUCLEOTIDE SEQUENCE</scope>
</reference>
<dbReference type="PANTHER" id="PTHR12894">
    <property type="entry name" value="CNH DOMAIN CONTAINING"/>
    <property type="match status" value="1"/>
</dbReference>